<dbReference type="GO" id="GO:0005524">
    <property type="term" value="F:ATP binding"/>
    <property type="evidence" value="ECO:0007669"/>
    <property type="project" value="UniProtKB-KW"/>
</dbReference>
<evidence type="ECO:0000256" key="10">
    <source>
        <dbReference type="SAM" id="Coils"/>
    </source>
</evidence>
<dbReference type="InterPro" id="IPR027417">
    <property type="entry name" value="P-loop_NTPase"/>
</dbReference>
<dbReference type="InterPro" id="IPR036695">
    <property type="entry name" value="Arg-tRNA-synth_N_sf"/>
</dbReference>
<keyword evidence="6" id="KW-0648">Protein biosynthesis</keyword>
<evidence type="ECO:0000256" key="2">
    <source>
        <dbReference type="ARBA" id="ARBA00012837"/>
    </source>
</evidence>
<dbReference type="InterPro" id="IPR045063">
    <property type="entry name" value="Dynamin_N"/>
</dbReference>
<dbReference type="InterPro" id="IPR035684">
    <property type="entry name" value="ArgRS_core"/>
</dbReference>
<evidence type="ECO:0000256" key="8">
    <source>
        <dbReference type="ARBA" id="ARBA00033033"/>
    </source>
</evidence>
<dbReference type="Gene3D" id="3.40.50.620">
    <property type="entry name" value="HUPs"/>
    <property type="match status" value="1"/>
</dbReference>
<evidence type="ECO:0000256" key="11">
    <source>
        <dbReference type="SAM" id="MobiDB-lite"/>
    </source>
</evidence>
<dbReference type="SMART" id="SM00836">
    <property type="entry name" value="DALR_1"/>
    <property type="match status" value="1"/>
</dbReference>
<evidence type="ECO:0000256" key="5">
    <source>
        <dbReference type="ARBA" id="ARBA00022840"/>
    </source>
</evidence>
<dbReference type="EMBL" id="AABL01000486">
    <property type="protein sequence ID" value="EAA21167.1"/>
    <property type="molecule type" value="Genomic_DNA"/>
</dbReference>
<dbReference type="InterPro" id="IPR009080">
    <property type="entry name" value="tRNAsynth_Ia_anticodon-bd"/>
</dbReference>
<evidence type="ECO:0000256" key="3">
    <source>
        <dbReference type="ARBA" id="ARBA00022598"/>
    </source>
</evidence>
<feature type="non-terminal residue" evidence="14">
    <location>
        <position position="1643"/>
    </location>
</feature>
<dbReference type="SMART" id="SM01016">
    <property type="entry name" value="Arg_tRNA_synt_N"/>
    <property type="match status" value="1"/>
</dbReference>
<evidence type="ECO:0000256" key="1">
    <source>
        <dbReference type="ARBA" id="ARBA00005594"/>
    </source>
</evidence>
<dbReference type="STRING" id="73239.Q7RNL6"/>
<feature type="domain" description="Arginyl tRNA synthetase N-terminal" evidence="13">
    <location>
        <begin position="6"/>
        <end position="91"/>
    </location>
</feature>
<comment type="caution">
    <text evidence="14">The sequence shown here is derived from an EMBL/GenBank/DDBJ whole genome shotgun (WGS) entry which is preliminary data.</text>
</comment>
<dbReference type="SUPFAM" id="SSF47323">
    <property type="entry name" value="Anticodon-binding domain of a subclass of class I aminoacyl-tRNA synthetases"/>
    <property type="match status" value="1"/>
</dbReference>
<dbReference type="CDD" id="cd00671">
    <property type="entry name" value="ArgRS_core"/>
    <property type="match status" value="1"/>
</dbReference>
<dbReference type="GO" id="GO:0006420">
    <property type="term" value="P:arginyl-tRNA aminoacylation"/>
    <property type="evidence" value="ECO:0007669"/>
    <property type="project" value="InterPro"/>
</dbReference>
<feature type="region of interest" description="Disordered" evidence="11">
    <location>
        <begin position="1163"/>
        <end position="1192"/>
    </location>
</feature>
<dbReference type="Pfam" id="PF00350">
    <property type="entry name" value="Dynamin_N"/>
    <property type="match status" value="1"/>
</dbReference>
<dbReference type="Pfam" id="PF05746">
    <property type="entry name" value="DALR_1"/>
    <property type="match status" value="1"/>
</dbReference>
<feature type="coiled-coil region" evidence="10">
    <location>
        <begin position="924"/>
        <end position="958"/>
    </location>
</feature>
<evidence type="ECO:0000256" key="9">
    <source>
        <dbReference type="ARBA" id="ARBA00049339"/>
    </source>
</evidence>
<dbReference type="InterPro" id="IPR014729">
    <property type="entry name" value="Rossmann-like_a/b/a_fold"/>
</dbReference>
<feature type="compositionally biased region" description="Low complexity" evidence="11">
    <location>
        <begin position="1163"/>
        <end position="1180"/>
    </location>
</feature>
<dbReference type="PROSITE" id="PS00178">
    <property type="entry name" value="AA_TRNA_LIGASE_I"/>
    <property type="match status" value="1"/>
</dbReference>
<gene>
    <name evidence="14" type="ORF">PY01800</name>
</gene>
<protein>
    <recommendedName>
        <fullName evidence="2">arginine--tRNA ligase</fullName>
        <ecNumber evidence="2">6.1.1.19</ecNumber>
    </recommendedName>
    <alternativeName>
        <fullName evidence="8">Arginyl-tRNA synthetase</fullName>
    </alternativeName>
</protein>
<accession>Q7RNL6</accession>
<organism evidence="14 15">
    <name type="scientific">Plasmodium yoelii yoelii</name>
    <dbReference type="NCBI Taxonomy" id="73239"/>
    <lineage>
        <taxon>Eukaryota</taxon>
        <taxon>Sar</taxon>
        <taxon>Alveolata</taxon>
        <taxon>Apicomplexa</taxon>
        <taxon>Aconoidasida</taxon>
        <taxon>Haemosporida</taxon>
        <taxon>Plasmodiidae</taxon>
        <taxon>Plasmodium</taxon>
        <taxon>Plasmodium (Vinckeia)</taxon>
    </lineage>
</organism>
<proteinExistence type="inferred from homology"/>
<dbReference type="GO" id="GO:0005737">
    <property type="term" value="C:cytoplasm"/>
    <property type="evidence" value="ECO:0007669"/>
    <property type="project" value="InterPro"/>
</dbReference>
<dbReference type="Proteomes" id="UP000008553">
    <property type="component" value="Unassembled WGS sequence"/>
</dbReference>
<keyword evidence="3" id="KW-0436">Ligase</keyword>
<dbReference type="InParanoid" id="Q7RNL6"/>
<name>Q7RNL6_PLAYO</name>
<dbReference type="PRINTS" id="PR01038">
    <property type="entry name" value="TRNASYNTHARG"/>
</dbReference>
<evidence type="ECO:0000259" key="12">
    <source>
        <dbReference type="SMART" id="SM00836"/>
    </source>
</evidence>
<evidence type="ECO:0000313" key="14">
    <source>
        <dbReference type="EMBL" id="EAA21167.1"/>
    </source>
</evidence>
<dbReference type="PANTHER" id="PTHR11956:SF5">
    <property type="entry name" value="ARGININE--TRNA LIGASE, CYTOPLASMIC"/>
    <property type="match status" value="1"/>
</dbReference>
<dbReference type="GO" id="GO:0004814">
    <property type="term" value="F:arginine-tRNA ligase activity"/>
    <property type="evidence" value="ECO:0007669"/>
    <property type="project" value="UniProtKB-EC"/>
</dbReference>
<feature type="domain" description="DALR anticodon binding" evidence="12">
    <location>
        <begin position="474"/>
        <end position="552"/>
    </location>
</feature>
<dbReference type="InterPro" id="IPR001412">
    <property type="entry name" value="aa-tRNA-synth_I_CS"/>
</dbReference>
<evidence type="ECO:0000313" key="15">
    <source>
        <dbReference type="Proteomes" id="UP000008553"/>
    </source>
</evidence>
<feature type="compositionally biased region" description="Basic and acidic residues" evidence="11">
    <location>
        <begin position="1181"/>
        <end position="1192"/>
    </location>
</feature>
<dbReference type="Gene3D" id="3.40.50.300">
    <property type="entry name" value="P-loop containing nucleotide triphosphate hydrolases"/>
    <property type="match status" value="1"/>
</dbReference>
<comment type="catalytic activity">
    <reaction evidence="9">
        <text>tRNA(Arg) + L-arginine + ATP = L-arginyl-tRNA(Arg) + AMP + diphosphate</text>
        <dbReference type="Rhea" id="RHEA:20301"/>
        <dbReference type="Rhea" id="RHEA-COMP:9658"/>
        <dbReference type="Rhea" id="RHEA-COMP:9673"/>
        <dbReference type="ChEBI" id="CHEBI:30616"/>
        <dbReference type="ChEBI" id="CHEBI:32682"/>
        <dbReference type="ChEBI" id="CHEBI:33019"/>
        <dbReference type="ChEBI" id="CHEBI:78442"/>
        <dbReference type="ChEBI" id="CHEBI:78513"/>
        <dbReference type="ChEBI" id="CHEBI:456215"/>
        <dbReference type="EC" id="6.1.1.19"/>
    </reaction>
</comment>
<dbReference type="NCBIfam" id="TIGR00456">
    <property type="entry name" value="argS"/>
    <property type="match status" value="1"/>
</dbReference>
<sequence>MECLIKRVKQIFQSSIQKCFPTINEEAVVTYANMKFGHFQCNNAINIYKKYGKELNFENAHKVSLSIIENINENLFDDINASPQGFITVKISKDYIEKSLLKLYKNNKININVDMDEINDGNNAKYENVLIDFSSPNIAKEMHVGHLRSTIIGDSICKIFEFLKVKTHRVNHVGDWGTQFGMIINYIITNYPNYKEEMPELKSLTLLYQEAKKCYDNDKDFEIKSKEYAIKLQEHDEDCRYIWTKICEASKKEFNNIYKILDIKLEYYGESFYIPKIPSTLEILKDKNLLTNIGDALCYKSEKYTVPLFLQKSNGGYGYDSTDITALYYRLKVLNVDSIIYVTDNGQLSHFETLFELCKQAEWVDDDVKLIHVGFGLVLNTDNKKFKTRSGTNIKLINLINEGTERAKKDLMERIKLKSDEEKSYFDGIDIDKLSQDICVSAIKYFDIKQHRNTDYKFSYDNMLSIKGNTGLYIIYAYSRICSIFRKSDINIEELVPDELNLINQLAEYTYDLTTTFTTFYENCKVLNSENTKSRLILCAITKSLLYVRDKIINKYACTCYFWMNKDTWRDINFLYYNDTYIYMEHGNVGDKIFDLNSISREMLELVEVFYDKMKETTNANALYLYALQIFKICNIHNELPRLVVFGQQSMGKTTLLDFIMGGPMGYTSSDTGTKQPIVIILKPSDTNKIECYLNKKKVNIDDLHEKMKAIMLNLNESIISKELEVEISIPGGIYATFVDLPGIKDDSKAGSELTRKIVRNYVQNFPNDIYILVKKASDDPANWPYHLKEFFMKPKPLGLGLQTKQCIVVGTRALEFLNNELSTIKTLTELHDRVKKRGISDNNDNMLSLYLLELFSIPIEQKEKNDFLTNRISMYSKILNGRKNVLDLLLNKFENDCSDSIKKELIDCFDVEKFKQEVNSKFMNILIQQLRKVEVKLEKKKAKMEIYIKKLEELYNKGNILSIREQVKLYIRELVNIISNLLTGNYPILNLPKNGDDFLKKYGGTLMENLKDGNDLAVELYEKQGLYDENFLTYLNEYLIKQSNENEYNKSVASDFNNCNDLLNNLNSSIDDIKIGNNITTNNVNTNSMIGGINNGNNIGNSGNANNNISSNSSNTNNINNLNSSTNSNANFSNSGINISGFGTNSMGTANNNIINNSGIGKNNNSSSSNNNSNINSLNKRSDIYDNFNDRDKKRTNDNMLKVGQTVRFLLAKEESSMFGIIQNISNDVRSKNILVNFFFRSSNIEEQIQVKSVEKERLIVIKPVETLSGDLFFLNGLQVWYKMTRDDGWVGFDKAEIIKVFNNNSKIKDVLIRNLSKNNEVVSIKINDLYADYTDHMDEEADPMGETYNEDDALKKIAGPHTDLKILNQLAITYICKWLKYNIAKIEPEKIFSDEVLLQMMRSIHNIVDQSDWKPLVVDLLQANISGNILYLTKLASCSAAVALNRVFKAGLGEINRKIKNNYLDENIYLLSTNPKFLEELNQALHNFCKERAVSCANEMKEIVFEQTYAVHFEIIEEIFEGCKLFEDNFLTPTGVKPTMAIINKNVKQNLAYRNHQLSLTDVKINKKSRSKELIQEEVKLQFWAIKMLISVPFATKIYAHFLNNIVPKNKHLANILDYSIDCESNLEKYIQSKLLNREVN</sequence>
<dbReference type="InterPro" id="IPR001278">
    <property type="entry name" value="Arg-tRNA-ligase"/>
</dbReference>
<dbReference type="EC" id="6.1.1.19" evidence="2"/>
<keyword evidence="10" id="KW-0175">Coiled coil</keyword>
<dbReference type="InterPro" id="IPR008909">
    <property type="entry name" value="DALR_anticod-bd"/>
</dbReference>
<dbReference type="PaxDb" id="73239-Q7RNL6"/>
<comment type="similarity">
    <text evidence="1">Belongs to the class-I aminoacyl-tRNA synthetase family.</text>
</comment>
<evidence type="ECO:0000259" key="13">
    <source>
        <dbReference type="SMART" id="SM01016"/>
    </source>
</evidence>
<dbReference type="SUPFAM" id="SSF52374">
    <property type="entry name" value="Nucleotidylyl transferase"/>
    <property type="match status" value="1"/>
</dbReference>
<reference evidence="14 15" key="1">
    <citation type="journal article" date="2002" name="Nature">
        <title>Genome sequence and comparative analysis of the model rodent malaria parasite Plasmodium yoelii yoelii.</title>
        <authorList>
            <person name="Carlton J.M."/>
            <person name="Angiuoli S.V."/>
            <person name="Suh B.B."/>
            <person name="Kooij T.W."/>
            <person name="Pertea M."/>
            <person name="Silva J.C."/>
            <person name="Ermolaeva M.D."/>
            <person name="Allen J.E."/>
            <person name="Selengut J.D."/>
            <person name="Koo H.L."/>
            <person name="Peterson J.D."/>
            <person name="Pop M."/>
            <person name="Kosack D.S."/>
            <person name="Shumway M.F."/>
            <person name="Bidwell S.L."/>
            <person name="Shallom S.J."/>
            <person name="van Aken S.E."/>
            <person name="Riedmuller S.B."/>
            <person name="Feldblyum T.V."/>
            <person name="Cho J.K."/>
            <person name="Quackenbush J."/>
            <person name="Sedegah M."/>
            <person name="Shoaibi A."/>
            <person name="Cummings L.M."/>
            <person name="Florens L."/>
            <person name="Yates J.R."/>
            <person name="Raine J.D."/>
            <person name="Sinden R.E."/>
            <person name="Harris M.A."/>
            <person name="Cunningham D.A."/>
            <person name="Preiser P.R."/>
            <person name="Bergman L.W."/>
            <person name="Vaidya A.B."/>
            <person name="van Lin L.H."/>
            <person name="Janse C.J."/>
            <person name="Waters A.P."/>
            <person name="Smith H.O."/>
            <person name="White O.R."/>
            <person name="Salzberg S.L."/>
            <person name="Venter J.C."/>
            <person name="Fraser C.M."/>
            <person name="Hoffman S.L."/>
            <person name="Gardner M.J."/>
            <person name="Carucci D.J."/>
        </authorList>
    </citation>
    <scope>NUCLEOTIDE SEQUENCE [LARGE SCALE GENOMIC DNA]</scope>
    <source>
        <strain evidence="14 15">17XNL</strain>
    </source>
</reference>
<dbReference type="PANTHER" id="PTHR11956">
    <property type="entry name" value="ARGINYL-TRNA SYNTHETASE"/>
    <property type="match status" value="1"/>
</dbReference>
<keyword evidence="5" id="KW-0067">ATP-binding</keyword>
<evidence type="ECO:0000256" key="6">
    <source>
        <dbReference type="ARBA" id="ARBA00022917"/>
    </source>
</evidence>
<keyword evidence="15" id="KW-1185">Reference proteome</keyword>
<dbReference type="SUPFAM" id="SSF52540">
    <property type="entry name" value="P-loop containing nucleoside triphosphate hydrolases"/>
    <property type="match status" value="1"/>
</dbReference>
<keyword evidence="4" id="KW-0547">Nucleotide-binding</keyword>
<dbReference type="Pfam" id="PF03485">
    <property type="entry name" value="Arg_tRNA_synt_N"/>
    <property type="match status" value="1"/>
</dbReference>
<dbReference type="InterPro" id="IPR005148">
    <property type="entry name" value="Arg-tRNA-synth_N"/>
</dbReference>
<dbReference type="Gene3D" id="1.10.730.10">
    <property type="entry name" value="Isoleucyl-tRNA Synthetase, Domain 1"/>
    <property type="match status" value="1"/>
</dbReference>
<evidence type="ECO:0000256" key="7">
    <source>
        <dbReference type="ARBA" id="ARBA00023146"/>
    </source>
</evidence>
<evidence type="ECO:0000256" key="4">
    <source>
        <dbReference type="ARBA" id="ARBA00022741"/>
    </source>
</evidence>
<dbReference type="FunFam" id="3.40.50.620:FF:000116">
    <property type="entry name" value="Arginine--tRNA ligase"/>
    <property type="match status" value="1"/>
</dbReference>
<dbReference type="Gene3D" id="3.30.1360.70">
    <property type="entry name" value="Arginyl tRNA synthetase N-terminal domain"/>
    <property type="match status" value="1"/>
</dbReference>
<keyword evidence="7" id="KW-0030">Aminoacyl-tRNA synthetase</keyword>
<dbReference type="Pfam" id="PF00750">
    <property type="entry name" value="tRNA-synt_1d"/>
    <property type="match status" value="1"/>
</dbReference>